<accession>A0ABU6EYA2</accession>
<dbReference type="SMART" id="SM00939">
    <property type="entry name" value="PepX_C"/>
    <property type="match status" value="1"/>
</dbReference>
<dbReference type="Pfam" id="PF08530">
    <property type="entry name" value="PepX_C"/>
    <property type="match status" value="1"/>
</dbReference>
<dbReference type="InterPro" id="IPR008979">
    <property type="entry name" value="Galactose-bd-like_sf"/>
</dbReference>
<dbReference type="InterPro" id="IPR000383">
    <property type="entry name" value="Xaa-Pro-like_dom"/>
</dbReference>
<keyword evidence="1 3" id="KW-0378">Hydrolase</keyword>
<dbReference type="InterPro" id="IPR029058">
    <property type="entry name" value="AB_hydrolase_fold"/>
</dbReference>
<keyword evidence="4" id="KW-1185">Reference proteome</keyword>
<dbReference type="NCBIfam" id="TIGR00976">
    <property type="entry name" value="CocE_NonD"/>
    <property type="match status" value="1"/>
</dbReference>
<dbReference type="InterPro" id="IPR006311">
    <property type="entry name" value="TAT_signal"/>
</dbReference>
<dbReference type="Pfam" id="PF02129">
    <property type="entry name" value="Peptidase_S15"/>
    <property type="match status" value="2"/>
</dbReference>
<dbReference type="EMBL" id="JAOZYC010000001">
    <property type="protein sequence ID" value="MEB8336193.1"/>
    <property type="molecule type" value="Genomic_DNA"/>
</dbReference>
<dbReference type="PROSITE" id="PS51318">
    <property type="entry name" value="TAT"/>
    <property type="match status" value="1"/>
</dbReference>
<dbReference type="InterPro" id="IPR050585">
    <property type="entry name" value="Xaa-Pro_dipeptidyl-ppase/CocE"/>
</dbReference>
<protein>
    <submittedName>
        <fullName evidence="3">CocE/NonD family hydrolase</fullName>
    </submittedName>
</protein>
<dbReference type="SUPFAM" id="SSF49785">
    <property type="entry name" value="Galactose-binding domain-like"/>
    <property type="match status" value="1"/>
</dbReference>
<feature type="domain" description="Xaa-Pro dipeptidyl-peptidase C-terminal" evidence="2">
    <location>
        <begin position="310"/>
        <end position="520"/>
    </location>
</feature>
<evidence type="ECO:0000313" key="4">
    <source>
        <dbReference type="Proteomes" id="UP001354931"/>
    </source>
</evidence>
<sequence>MKAIETMETTVITPSRRTLLALAGAGAVTAALGPAGHAAAANPAPLTDPFFSYDRPARYGVVREDVKVPLRDGSHLAAQLYRPADADGKPATGRFPGIVYEFTAYAANLEGFGDAAGYFVRRGYNALVCQARGSGASPGTVDPFSPQEQRDNYDAIEWLARHPGCTADIGQMGVSYGGHTSLLVAVNRPPHLKAIIPTNALHDWYENTIYRGGIYSPRIRDWQWSTAPATLQTYAAHPLYDDFWRGRSVMTRWDRLTVPTLEINGWYDRYRDGMVKNFLARPEHVWLVSGPWDHGDPATQYAGIGPGAYLAWWDRWLGGDRHAPLPAARITSYEIPGPGAGTGWHQFDQWPPHDGHSLTLALRRDGSLATAHGSTGDAAFEVNTGTGAPSDGQQLLFSTAELKRDVVLAGDATLSVRVAFSASDGNIAAVLYDVSPDGTRTRITAGWLKASHRHGHTELAPVTPGTHYDLSVHIWPTHYRIAAGHRLALRVSSDDYPEIDSDVPAGRVTVAVGARGSTLRLTVRNP</sequence>
<dbReference type="Proteomes" id="UP001354931">
    <property type="component" value="Unassembled WGS sequence"/>
</dbReference>
<proteinExistence type="predicted"/>
<evidence type="ECO:0000259" key="2">
    <source>
        <dbReference type="SMART" id="SM00939"/>
    </source>
</evidence>
<dbReference type="InterPro" id="IPR005674">
    <property type="entry name" value="CocE/Ser_esterase"/>
</dbReference>
<organism evidence="3 4">
    <name type="scientific">Streptomyces endophyticus</name>
    <dbReference type="NCBI Taxonomy" id="714166"/>
    <lineage>
        <taxon>Bacteria</taxon>
        <taxon>Bacillati</taxon>
        <taxon>Actinomycetota</taxon>
        <taxon>Actinomycetes</taxon>
        <taxon>Kitasatosporales</taxon>
        <taxon>Streptomycetaceae</taxon>
        <taxon>Streptomyces</taxon>
    </lineage>
</organism>
<dbReference type="SUPFAM" id="SSF53474">
    <property type="entry name" value="alpha/beta-Hydrolases"/>
    <property type="match status" value="1"/>
</dbReference>
<gene>
    <name evidence="3" type="ORF">OKJ99_01485</name>
</gene>
<dbReference type="GO" id="GO:0016787">
    <property type="term" value="F:hydrolase activity"/>
    <property type="evidence" value="ECO:0007669"/>
    <property type="project" value="UniProtKB-KW"/>
</dbReference>
<dbReference type="PANTHER" id="PTHR43056">
    <property type="entry name" value="PEPTIDASE S9 PROLYL OLIGOPEPTIDASE"/>
    <property type="match status" value="1"/>
</dbReference>
<dbReference type="Gene3D" id="2.60.120.260">
    <property type="entry name" value="Galactose-binding domain-like"/>
    <property type="match status" value="1"/>
</dbReference>
<dbReference type="InterPro" id="IPR013736">
    <property type="entry name" value="Xaa-Pro_dipept_C"/>
</dbReference>
<name>A0ABU6EYA2_9ACTN</name>
<evidence type="ECO:0000313" key="3">
    <source>
        <dbReference type="EMBL" id="MEB8336193.1"/>
    </source>
</evidence>
<dbReference type="Gene3D" id="3.40.50.1820">
    <property type="entry name" value="alpha/beta hydrolase"/>
    <property type="match status" value="2"/>
</dbReference>
<dbReference type="RefSeq" id="WP_326013776.1">
    <property type="nucleotide sequence ID" value="NZ_JAOZYC010000001.1"/>
</dbReference>
<reference evidence="3 4" key="1">
    <citation type="submission" date="2022-10" db="EMBL/GenBank/DDBJ databases">
        <authorList>
            <person name="Xie J."/>
            <person name="Shen N."/>
        </authorList>
    </citation>
    <scope>NUCLEOTIDE SEQUENCE [LARGE SCALE GENOMIC DNA]</scope>
    <source>
        <strain evidence="3 4">YIM65594</strain>
    </source>
</reference>
<comment type="caution">
    <text evidence="3">The sequence shown here is derived from an EMBL/GenBank/DDBJ whole genome shotgun (WGS) entry which is preliminary data.</text>
</comment>
<dbReference type="PANTHER" id="PTHR43056:SF10">
    <property type="entry name" value="COCE_NOND FAMILY, PUTATIVE (AFU_ORTHOLOGUE AFUA_7G00600)-RELATED"/>
    <property type="match status" value="1"/>
</dbReference>
<evidence type="ECO:0000256" key="1">
    <source>
        <dbReference type="ARBA" id="ARBA00022801"/>
    </source>
</evidence>